<dbReference type="Pfam" id="PF08729">
    <property type="entry name" value="HUN"/>
    <property type="match status" value="1"/>
</dbReference>
<feature type="compositionally biased region" description="Low complexity" evidence="1">
    <location>
        <begin position="114"/>
        <end position="130"/>
    </location>
</feature>
<dbReference type="Proteomes" id="UP000698800">
    <property type="component" value="Unassembled WGS sequence"/>
</dbReference>
<gene>
    <name evidence="3" type="ORF">FGG08_005765</name>
</gene>
<comment type="caution">
    <text evidence="3">The sequence shown here is derived from an EMBL/GenBank/DDBJ whole genome shotgun (WGS) entry which is preliminary data.</text>
</comment>
<evidence type="ECO:0000313" key="4">
    <source>
        <dbReference type="Proteomes" id="UP000698800"/>
    </source>
</evidence>
<keyword evidence="4" id="KW-1185">Reference proteome</keyword>
<feature type="region of interest" description="Disordered" evidence="1">
    <location>
        <begin position="1"/>
        <end position="412"/>
    </location>
</feature>
<feature type="compositionally biased region" description="Low complexity" evidence="1">
    <location>
        <begin position="349"/>
        <end position="371"/>
    </location>
</feature>
<evidence type="ECO:0000259" key="2">
    <source>
        <dbReference type="Pfam" id="PF08729"/>
    </source>
</evidence>
<accession>A0A9P8KY73</accession>
<feature type="compositionally biased region" description="Low complexity" evidence="1">
    <location>
        <begin position="21"/>
        <end position="37"/>
    </location>
</feature>
<name>A0A9P8KY73_9PEZI</name>
<feature type="region of interest" description="Disordered" evidence="1">
    <location>
        <begin position="478"/>
        <end position="522"/>
    </location>
</feature>
<proteinExistence type="predicted"/>
<evidence type="ECO:0000313" key="3">
    <source>
        <dbReference type="EMBL" id="KAH0537457.1"/>
    </source>
</evidence>
<sequence length="635" mass="65289">MSAAAASPRQLPGGDSGAVNLSSSSLSPLSSDESTLSPPRPAHLGNTASPAESSTIVVNFGGEKSENASATTTSAIAASKTNAPTSGTRKTSRKKDNDGASSHPATTEGRVAKSRSSSAKPRSGSTSAATTRRKAADCLGQARVTKSRNAKITDFASASQTSTVGVGSKPPTAQAENGNMDVKQINTVSTSALAPASLPTPAPMPEQHAPVQAPPPEPVQPARSSGQNYDPIRSATVESAPPRNPFSTSRVSTPPPLGPPPPKSTNRASESPSISSIIDPQPSNVTSASHSLAKVMNMQPKDKPAVVKDMPPAMQTLEPVPPTSVPATAGQMHTASDVDMDRDPDRPCTSKAITTAKKAAGGSTATSSAAPSPKPHRQKEAPPPPLPPGNGLLSSALFGGPTSAPSDGSDYRAPTVILHIPMKGETNKYVNFARVAEEAYGWDALHPRLAAQRERLARVTAAGAALEKAAGLISGDEMSVDLSGSESNVEMGGMEGTSEGGKTKKKRKGRADDYDKNDPFVDDSEMLWEEQAAASKDGFFVYSGPLVPEGEKAVIERANGTVKRGRGRGRGGSTRGGASTRGGSTAAASTTGATRGGATLRKPRITKAGREKIAQEKIEREKLALLAAKPSTFPS</sequence>
<protein>
    <recommendedName>
        <fullName evidence="2">Hpc2-related domain-containing protein</fullName>
    </recommendedName>
</protein>
<feature type="compositionally biased region" description="Low complexity" evidence="1">
    <location>
        <begin position="269"/>
        <end position="283"/>
    </location>
</feature>
<dbReference type="InterPro" id="IPR014840">
    <property type="entry name" value="HRD"/>
</dbReference>
<reference evidence="3" key="1">
    <citation type="submission" date="2021-03" db="EMBL/GenBank/DDBJ databases">
        <title>Comparative genomics and phylogenomic investigation of the class Geoglossomycetes provide insights into ecological specialization and systematics.</title>
        <authorList>
            <person name="Melie T."/>
            <person name="Pirro S."/>
            <person name="Miller A.N."/>
            <person name="Quandt A."/>
        </authorList>
    </citation>
    <scope>NUCLEOTIDE SEQUENCE</scope>
    <source>
        <strain evidence="3">GBOQ0MN5Z8</strain>
    </source>
</reference>
<evidence type="ECO:0000256" key="1">
    <source>
        <dbReference type="SAM" id="MobiDB-lite"/>
    </source>
</evidence>
<dbReference type="EMBL" id="JAGHQL010000145">
    <property type="protein sequence ID" value="KAH0537457.1"/>
    <property type="molecule type" value="Genomic_DNA"/>
</dbReference>
<dbReference type="AlphaFoldDB" id="A0A9P8KY73"/>
<feature type="region of interest" description="Disordered" evidence="1">
    <location>
        <begin position="555"/>
        <end position="613"/>
    </location>
</feature>
<dbReference type="OrthoDB" id="5576775at2759"/>
<feature type="compositionally biased region" description="Pro residues" evidence="1">
    <location>
        <begin position="253"/>
        <end position="263"/>
    </location>
</feature>
<feature type="compositionally biased region" description="Low complexity" evidence="1">
    <location>
        <begin position="576"/>
        <end position="599"/>
    </location>
</feature>
<feature type="compositionally biased region" description="Low complexity" evidence="1">
    <location>
        <begin position="67"/>
        <end position="83"/>
    </location>
</feature>
<feature type="compositionally biased region" description="Basic and acidic residues" evidence="1">
    <location>
        <begin position="510"/>
        <end position="519"/>
    </location>
</feature>
<feature type="compositionally biased region" description="Basic and acidic residues" evidence="1">
    <location>
        <begin position="339"/>
        <end position="348"/>
    </location>
</feature>
<organism evidence="3 4">
    <name type="scientific">Glutinoglossum americanum</name>
    <dbReference type="NCBI Taxonomy" id="1670608"/>
    <lineage>
        <taxon>Eukaryota</taxon>
        <taxon>Fungi</taxon>
        <taxon>Dikarya</taxon>
        <taxon>Ascomycota</taxon>
        <taxon>Pezizomycotina</taxon>
        <taxon>Geoglossomycetes</taxon>
        <taxon>Geoglossales</taxon>
        <taxon>Geoglossaceae</taxon>
        <taxon>Glutinoglossum</taxon>
    </lineage>
</organism>
<feature type="compositionally biased region" description="Polar residues" evidence="1">
    <location>
        <begin position="46"/>
        <end position="57"/>
    </location>
</feature>
<feature type="domain" description="Hpc2-related" evidence="2">
    <location>
        <begin position="503"/>
        <end position="546"/>
    </location>
</feature>
<feature type="compositionally biased region" description="Polar residues" evidence="1">
    <location>
        <begin position="156"/>
        <end position="165"/>
    </location>
</feature>